<evidence type="ECO:0000256" key="7">
    <source>
        <dbReference type="SAM" id="Phobius"/>
    </source>
</evidence>
<gene>
    <name evidence="9" type="primary">PARPA_04314.1 scaffold 12477</name>
</gene>
<keyword evidence="7" id="KW-0472">Membrane</keyword>
<dbReference type="Gene3D" id="3.90.230.10">
    <property type="entry name" value="Creatinase/methionine aminopeptidase superfamily"/>
    <property type="match status" value="1"/>
</dbReference>
<reference evidence="9 10" key="1">
    <citation type="submission" date="2014-09" db="EMBL/GenBank/DDBJ databases">
        <authorList>
            <person name="Ellenberger Sabrina"/>
        </authorList>
    </citation>
    <scope>NUCLEOTIDE SEQUENCE [LARGE SCALE GENOMIC DNA]</scope>
    <source>
        <strain evidence="9 10">CBS 412.66</strain>
    </source>
</reference>
<keyword evidence="10" id="KW-1185">Reference proteome</keyword>
<dbReference type="PANTHER" id="PTHR46112:SF2">
    <property type="entry name" value="XAA-PRO AMINOPEPTIDASE P-RELATED"/>
    <property type="match status" value="1"/>
</dbReference>
<comment type="similarity">
    <text evidence="2 6">Belongs to the peptidase M24B family.</text>
</comment>
<keyword evidence="5" id="KW-0464">Manganese</keyword>
<dbReference type="SUPFAM" id="SSF55920">
    <property type="entry name" value="Creatinase/aminopeptidase"/>
    <property type="match status" value="1"/>
</dbReference>
<evidence type="ECO:0000256" key="6">
    <source>
        <dbReference type="RuleBase" id="RU000590"/>
    </source>
</evidence>
<dbReference type="Pfam" id="PF00557">
    <property type="entry name" value="Peptidase_M24"/>
    <property type="match status" value="1"/>
</dbReference>
<evidence type="ECO:0000259" key="8">
    <source>
        <dbReference type="Pfam" id="PF00557"/>
    </source>
</evidence>
<dbReference type="InterPro" id="IPR000994">
    <property type="entry name" value="Pept_M24"/>
</dbReference>
<dbReference type="InterPro" id="IPR050659">
    <property type="entry name" value="Peptidase_M24B"/>
</dbReference>
<evidence type="ECO:0000313" key="9">
    <source>
        <dbReference type="EMBL" id="CEP10598.1"/>
    </source>
</evidence>
<proteinExistence type="inferred from homology"/>
<dbReference type="InterPro" id="IPR001131">
    <property type="entry name" value="Peptidase_M24B_aminopep-P_CS"/>
</dbReference>
<evidence type="ECO:0000256" key="3">
    <source>
        <dbReference type="ARBA" id="ARBA00022723"/>
    </source>
</evidence>
<dbReference type="PROSITE" id="PS00491">
    <property type="entry name" value="PROLINE_PEPTIDASE"/>
    <property type="match status" value="1"/>
</dbReference>
<evidence type="ECO:0000256" key="2">
    <source>
        <dbReference type="ARBA" id="ARBA00008766"/>
    </source>
</evidence>
<comment type="cofactor">
    <cofactor evidence="1">
        <name>Mn(2+)</name>
        <dbReference type="ChEBI" id="CHEBI:29035"/>
    </cofactor>
</comment>
<dbReference type="InterPro" id="IPR036005">
    <property type="entry name" value="Creatinase/aminopeptidase-like"/>
</dbReference>
<organism evidence="9 10">
    <name type="scientific">Parasitella parasitica</name>
    <dbReference type="NCBI Taxonomy" id="35722"/>
    <lineage>
        <taxon>Eukaryota</taxon>
        <taxon>Fungi</taxon>
        <taxon>Fungi incertae sedis</taxon>
        <taxon>Mucoromycota</taxon>
        <taxon>Mucoromycotina</taxon>
        <taxon>Mucoromycetes</taxon>
        <taxon>Mucorales</taxon>
        <taxon>Mucorineae</taxon>
        <taxon>Mucoraceae</taxon>
        <taxon>Parasitella</taxon>
    </lineage>
</organism>
<dbReference type="GO" id="GO:0046872">
    <property type="term" value="F:metal ion binding"/>
    <property type="evidence" value="ECO:0007669"/>
    <property type="project" value="UniProtKB-KW"/>
</dbReference>
<evidence type="ECO:0000256" key="1">
    <source>
        <dbReference type="ARBA" id="ARBA00001936"/>
    </source>
</evidence>
<feature type="transmembrane region" description="Helical" evidence="7">
    <location>
        <begin position="29"/>
        <end position="50"/>
    </location>
</feature>
<dbReference type="AlphaFoldDB" id="A0A0B7N584"/>
<dbReference type="EMBL" id="LN724412">
    <property type="protein sequence ID" value="CEP10598.1"/>
    <property type="molecule type" value="Genomic_DNA"/>
</dbReference>
<name>A0A0B7N584_9FUNG</name>
<dbReference type="PANTHER" id="PTHR46112">
    <property type="entry name" value="AMINOPEPTIDASE"/>
    <property type="match status" value="1"/>
</dbReference>
<evidence type="ECO:0000313" key="10">
    <source>
        <dbReference type="Proteomes" id="UP000054107"/>
    </source>
</evidence>
<protein>
    <recommendedName>
        <fullName evidence="8">Peptidase M24 domain-containing protein</fullName>
    </recommendedName>
</protein>
<dbReference type="Proteomes" id="UP000054107">
    <property type="component" value="Unassembled WGS sequence"/>
</dbReference>
<sequence length="184" mass="20645">MSSEDENTPLFNRTNRGTSHWNRLKKSTMLIRAAIVFFILAALATGTCLLQRCLSQGDTLDLSPLDGFCSHIDSIQPNEYIGLRRAQESVLNQTGAGTTCAQVDLTARHIIEKGGFGKYFTHRLGHGIGLRLHDEPYMHQGNTHQYLEPGMTFSVEPGIYVTNEFGYSSRGYRCGQEKMVNWSR</sequence>
<accession>A0A0B7N584</accession>
<keyword evidence="4" id="KW-0378">Hydrolase</keyword>
<dbReference type="GO" id="GO:0016787">
    <property type="term" value="F:hydrolase activity"/>
    <property type="evidence" value="ECO:0007669"/>
    <property type="project" value="UniProtKB-KW"/>
</dbReference>
<feature type="domain" description="Peptidase M24" evidence="8">
    <location>
        <begin position="82"/>
        <end position="166"/>
    </location>
</feature>
<keyword evidence="7" id="KW-0812">Transmembrane</keyword>
<evidence type="ECO:0000256" key="4">
    <source>
        <dbReference type="ARBA" id="ARBA00022801"/>
    </source>
</evidence>
<dbReference type="OrthoDB" id="9995434at2759"/>
<keyword evidence="3 6" id="KW-0479">Metal-binding</keyword>
<evidence type="ECO:0000256" key="5">
    <source>
        <dbReference type="ARBA" id="ARBA00023211"/>
    </source>
</evidence>
<keyword evidence="7" id="KW-1133">Transmembrane helix</keyword>